<dbReference type="AlphaFoldDB" id="A0A4C1Z6I4"/>
<evidence type="ECO:0000313" key="2">
    <source>
        <dbReference type="Proteomes" id="UP000299102"/>
    </source>
</evidence>
<organism evidence="1 2">
    <name type="scientific">Eumeta variegata</name>
    <name type="common">Bagworm moth</name>
    <name type="synonym">Eumeta japonica</name>
    <dbReference type="NCBI Taxonomy" id="151549"/>
    <lineage>
        <taxon>Eukaryota</taxon>
        <taxon>Metazoa</taxon>
        <taxon>Ecdysozoa</taxon>
        <taxon>Arthropoda</taxon>
        <taxon>Hexapoda</taxon>
        <taxon>Insecta</taxon>
        <taxon>Pterygota</taxon>
        <taxon>Neoptera</taxon>
        <taxon>Endopterygota</taxon>
        <taxon>Lepidoptera</taxon>
        <taxon>Glossata</taxon>
        <taxon>Ditrysia</taxon>
        <taxon>Tineoidea</taxon>
        <taxon>Psychidae</taxon>
        <taxon>Oiketicinae</taxon>
        <taxon>Eumeta</taxon>
    </lineage>
</organism>
<dbReference type="EMBL" id="BGZK01001665">
    <property type="protein sequence ID" value="GBP84206.1"/>
    <property type="molecule type" value="Genomic_DNA"/>
</dbReference>
<reference evidence="1 2" key="1">
    <citation type="journal article" date="2019" name="Commun. Biol.">
        <title>The bagworm genome reveals a unique fibroin gene that provides high tensile strength.</title>
        <authorList>
            <person name="Kono N."/>
            <person name="Nakamura H."/>
            <person name="Ohtoshi R."/>
            <person name="Tomita M."/>
            <person name="Numata K."/>
            <person name="Arakawa K."/>
        </authorList>
    </citation>
    <scope>NUCLEOTIDE SEQUENCE [LARGE SCALE GENOMIC DNA]</scope>
</reference>
<sequence>MYDEMLIVVSFDAKEKHREAAYEMKKLQQRYKRREKFLIRILSAGVEITRKLEANTVADIRGTVFSGAERAQKIHLTSLPRAAPALCANTVALAAFQISRALCTREAISN</sequence>
<protein>
    <submittedName>
        <fullName evidence="1">Uncharacterized protein</fullName>
    </submittedName>
</protein>
<accession>A0A4C1Z6I4</accession>
<gene>
    <name evidence="1" type="ORF">EVAR_51048_1</name>
</gene>
<comment type="caution">
    <text evidence="1">The sequence shown here is derived from an EMBL/GenBank/DDBJ whole genome shotgun (WGS) entry which is preliminary data.</text>
</comment>
<name>A0A4C1Z6I4_EUMVA</name>
<proteinExistence type="predicted"/>
<dbReference type="Proteomes" id="UP000299102">
    <property type="component" value="Unassembled WGS sequence"/>
</dbReference>
<evidence type="ECO:0000313" key="1">
    <source>
        <dbReference type="EMBL" id="GBP84206.1"/>
    </source>
</evidence>
<keyword evidence="2" id="KW-1185">Reference proteome</keyword>